<keyword evidence="4" id="KW-1185">Reference proteome</keyword>
<gene>
    <name evidence="3" type="ORF">F9802_02465</name>
</gene>
<feature type="signal peptide" evidence="2">
    <location>
        <begin position="1"/>
        <end position="25"/>
    </location>
</feature>
<dbReference type="PROSITE" id="PS51257">
    <property type="entry name" value="PROKAR_LIPOPROTEIN"/>
    <property type="match status" value="1"/>
</dbReference>
<feature type="compositionally biased region" description="Polar residues" evidence="1">
    <location>
        <begin position="37"/>
        <end position="58"/>
    </location>
</feature>
<dbReference type="RefSeq" id="WP_152149543.1">
    <property type="nucleotide sequence ID" value="NZ_WEIO01000001.1"/>
</dbReference>
<evidence type="ECO:0008006" key="5">
    <source>
        <dbReference type="Google" id="ProtNLM"/>
    </source>
</evidence>
<dbReference type="AlphaFoldDB" id="A0A6I1FNX7"/>
<dbReference type="Proteomes" id="UP000429595">
    <property type="component" value="Unassembled WGS sequence"/>
</dbReference>
<sequence length="77" mass="8435">MVFKQIWKILVLVFALMLVTACSNDQDMNPQEAPANSDINTEEPSSGEINTEEPSSGDTDMEEPSSGDMNTEEPAEK</sequence>
<proteinExistence type="predicted"/>
<accession>A0A6I1FNX7</accession>
<keyword evidence="2" id="KW-0732">Signal</keyword>
<protein>
    <recommendedName>
        <fullName evidence="5">Lipoprotein</fullName>
    </recommendedName>
</protein>
<name>A0A6I1FNX7_9BACI</name>
<reference evidence="3 4" key="1">
    <citation type="submission" date="2019-10" db="EMBL/GenBank/DDBJ databases">
        <title>Bacillus aerolatum sp. nov., isolated from bioaerosol of sport playgrounds.</title>
        <authorList>
            <person name="Chen P."/>
            <person name="Zhang G."/>
        </authorList>
    </citation>
    <scope>NUCLEOTIDE SEQUENCE [LARGE SCALE GENOMIC DNA]</scope>
    <source>
        <strain evidence="3 4">CX253</strain>
    </source>
</reference>
<comment type="caution">
    <text evidence="3">The sequence shown here is derived from an EMBL/GenBank/DDBJ whole genome shotgun (WGS) entry which is preliminary data.</text>
</comment>
<dbReference type="EMBL" id="WEIO01000001">
    <property type="protein sequence ID" value="KAB7709017.1"/>
    <property type="molecule type" value="Genomic_DNA"/>
</dbReference>
<feature type="region of interest" description="Disordered" evidence="1">
    <location>
        <begin position="25"/>
        <end position="77"/>
    </location>
</feature>
<organism evidence="3 4">
    <name type="scientific">Bacillus aerolatus</name>
    <dbReference type="NCBI Taxonomy" id="2653354"/>
    <lineage>
        <taxon>Bacteria</taxon>
        <taxon>Bacillati</taxon>
        <taxon>Bacillota</taxon>
        <taxon>Bacilli</taxon>
        <taxon>Bacillales</taxon>
        <taxon>Bacillaceae</taxon>
        <taxon>Bacillus</taxon>
    </lineage>
</organism>
<feature type="compositionally biased region" description="Acidic residues" evidence="1">
    <location>
        <begin position="59"/>
        <end position="77"/>
    </location>
</feature>
<evidence type="ECO:0000256" key="2">
    <source>
        <dbReference type="SAM" id="SignalP"/>
    </source>
</evidence>
<evidence type="ECO:0000313" key="4">
    <source>
        <dbReference type="Proteomes" id="UP000429595"/>
    </source>
</evidence>
<evidence type="ECO:0000256" key="1">
    <source>
        <dbReference type="SAM" id="MobiDB-lite"/>
    </source>
</evidence>
<evidence type="ECO:0000313" key="3">
    <source>
        <dbReference type="EMBL" id="KAB7709017.1"/>
    </source>
</evidence>
<feature type="chain" id="PRO_5038730939" description="Lipoprotein" evidence="2">
    <location>
        <begin position="26"/>
        <end position="77"/>
    </location>
</feature>